<keyword evidence="5" id="KW-0472">Membrane</keyword>
<evidence type="ECO:0000256" key="5">
    <source>
        <dbReference type="SAM" id="Phobius"/>
    </source>
</evidence>
<dbReference type="InterPro" id="IPR036890">
    <property type="entry name" value="HATPase_C_sf"/>
</dbReference>
<feature type="transmembrane region" description="Helical" evidence="5">
    <location>
        <begin position="21"/>
        <end position="40"/>
    </location>
</feature>
<dbReference type="EC" id="2.7.13.3" evidence="7"/>
<feature type="domain" description="HAMP" evidence="6">
    <location>
        <begin position="312"/>
        <end position="366"/>
    </location>
</feature>
<keyword evidence="3 7" id="KW-0808">Transferase</keyword>
<name>A0A6N2UTR5_9FIRM</name>
<dbReference type="PROSITE" id="PS50885">
    <property type="entry name" value="HAMP"/>
    <property type="match status" value="1"/>
</dbReference>
<dbReference type="EMBL" id="CACRST010000022">
    <property type="protein sequence ID" value="VYT21359.1"/>
    <property type="molecule type" value="Genomic_DNA"/>
</dbReference>
<comment type="subcellular location">
    <subcellularLocation>
        <location evidence="1">Membrane</location>
    </subcellularLocation>
</comment>
<reference evidence="7" key="1">
    <citation type="submission" date="2019-11" db="EMBL/GenBank/DDBJ databases">
        <authorList>
            <person name="Feng L."/>
        </authorList>
    </citation>
    <scope>NUCLEOTIDE SEQUENCE</scope>
    <source>
        <strain evidence="7">BgluceraseaLFYP119</strain>
    </source>
</reference>
<dbReference type="Pfam" id="PF06580">
    <property type="entry name" value="His_kinase"/>
    <property type="match status" value="1"/>
</dbReference>
<evidence type="ECO:0000256" key="2">
    <source>
        <dbReference type="ARBA" id="ARBA00022553"/>
    </source>
</evidence>
<keyword evidence="4" id="KW-0175">Coiled coil</keyword>
<dbReference type="InterPro" id="IPR010559">
    <property type="entry name" value="Sig_transdc_His_kin_internal"/>
</dbReference>
<gene>
    <name evidence="7" type="ORF">BGLFYP119_02290</name>
</gene>
<dbReference type="InterPro" id="IPR003660">
    <property type="entry name" value="HAMP_dom"/>
</dbReference>
<dbReference type="PANTHER" id="PTHR34220">
    <property type="entry name" value="SENSOR HISTIDINE KINASE YPDA"/>
    <property type="match status" value="1"/>
</dbReference>
<protein>
    <submittedName>
        <fullName evidence="7">Putative sensor-like histidine kinase</fullName>
        <ecNumber evidence="7">2.7.13.3</ecNumber>
    </submittedName>
</protein>
<feature type="coiled-coil region" evidence="4">
    <location>
        <begin position="351"/>
        <end position="381"/>
    </location>
</feature>
<keyword evidence="2" id="KW-0597">Phosphoprotein</keyword>
<keyword evidence="5" id="KW-1133">Transmembrane helix</keyword>
<organism evidence="7">
    <name type="scientific">Blautia glucerasea</name>
    <dbReference type="NCBI Taxonomy" id="536633"/>
    <lineage>
        <taxon>Bacteria</taxon>
        <taxon>Bacillati</taxon>
        <taxon>Bacillota</taxon>
        <taxon>Clostridia</taxon>
        <taxon>Lachnospirales</taxon>
        <taxon>Lachnospiraceae</taxon>
        <taxon>Blautia</taxon>
    </lineage>
</organism>
<proteinExistence type="predicted"/>
<evidence type="ECO:0000256" key="3">
    <source>
        <dbReference type="ARBA" id="ARBA00022679"/>
    </source>
</evidence>
<dbReference type="RefSeq" id="WP_156354731.1">
    <property type="nucleotide sequence ID" value="NZ_CACRST010000022.1"/>
</dbReference>
<keyword evidence="5" id="KW-0812">Transmembrane</keyword>
<keyword evidence="7" id="KW-0418">Kinase</keyword>
<dbReference type="PANTHER" id="PTHR34220:SF7">
    <property type="entry name" value="SENSOR HISTIDINE KINASE YPDA"/>
    <property type="match status" value="1"/>
</dbReference>
<dbReference type="AlphaFoldDB" id="A0A6N2UTR5"/>
<evidence type="ECO:0000256" key="4">
    <source>
        <dbReference type="SAM" id="Coils"/>
    </source>
</evidence>
<dbReference type="GO" id="GO:0016020">
    <property type="term" value="C:membrane"/>
    <property type="evidence" value="ECO:0007669"/>
    <property type="project" value="UniProtKB-SubCell"/>
</dbReference>
<feature type="transmembrane region" description="Helical" evidence="5">
    <location>
        <begin position="285"/>
        <end position="306"/>
    </location>
</feature>
<evidence type="ECO:0000259" key="6">
    <source>
        <dbReference type="PROSITE" id="PS50885"/>
    </source>
</evidence>
<dbReference type="Gene3D" id="6.10.340.10">
    <property type="match status" value="1"/>
</dbReference>
<evidence type="ECO:0000313" key="7">
    <source>
        <dbReference type="EMBL" id="VYT21359.1"/>
    </source>
</evidence>
<evidence type="ECO:0000256" key="1">
    <source>
        <dbReference type="ARBA" id="ARBA00004370"/>
    </source>
</evidence>
<dbReference type="SUPFAM" id="SSF55874">
    <property type="entry name" value="ATPase domain of HSP90 chaperone/DNA topoisomerase II/histidine kinase"/>
    <property type="match status" value="1"/>
</dbReference>
<accession>A0A6N2UTR5</accession>
<sequence>MKKWFSWIIKRYTQLKLDKKIALLYTALILIVSVTLTISITHTAGDIILRDRKDLVQQNVNVAKESVETELNTILNTGLGIVVSNAVQNFYTSSATSISDMENIRMLIQMAMDGNSKIELITLFDDSDKSDFFSKSSTARHKATEEIKEHYEDAAETDYYNTRIYYSNTISTSRSNSLTIYFPVYSTERLNQKYGTLAISFRFEMPHISAQKDELNYKLNLIDEKGSYFIADRDIIGKPATFLNNMEKGSNTYVCDNIMYIVSPLEKWNLSMSGQVNIDDVNRTYAHLIITAVIIVAILLALALYIGQQLFGALYAPMYDLLNAMDQIDSNNLNYRLPIAPNAGADQIKLREVFNNMMSRLQEALETIQNKQTIIEKLKFEALQSQIQPHFLYNTLESIHWQALATGNKELSTMVKAMANFYRIVLSNGQDIIPLQKELEHVENYITIQNLRYDNIIEYDIEIPDNLRKYKLPKITLQPLVENAIYHGIRIKEGCHGHIKIFSSQTEEKIEIIVANDGVNPSNEVIERIKALLLSQDISEGYGINNVNKRLQIEFGSSYGLRYEISDSEEKNLLAIITLPPIKD</sequence>
<dbReference type="Gene3D" id="3.30.565.10">
    <property type="entry name" value="Histidine kinase-like ATPase, C-terminal domain"/>
    <property type="match status" value="1"/>
</dbReference>
<dbReference type="InterPro" id="IPR050640">
    <property type="entry name" value="Bact_2-comp_sensor_kinase"/>
</dbReference>
<dbReference type="GO" id="GO:0000155">
    <property type="term" value="F:phosphorelay sensor kinase activity"/>
    <property type="evidence" value="ECO:0007669"/>
    <property type="project" value="InterPro"/>
</dbReference>